<feature type="transmembrane region" description="Helical" evidence="1">
    <location>
        <begin position="197"/>
        <end position="214"/>
    </location>
</feature>
<name>A0A915ICT4_ROMCU</name>
<keyword evidence="1" id="KW-0812">Transmembrane</keyword>
<evidence type="ECO:0000256" key="1">
    <source>
        <dbReference type="SAM" id="Phobius"/>
    </source>
</evidence>
<keyword evidence="1" id="KW-0472">Membrane</keyword>
<accession>A0A915ICT4</accession>
<dbReference type="AlphaFoldDB" id="A0A915ICT4"/>
<reference evidence="3" key="1">
    <citation type="submission" date="2022-11" db="UniProtKB">
        <authorList>
            <consortium name="WormBaseParasite"/>
        </authorList>
    </citation>
    <scope>IDENTIFICATION</scope>
</reference>
<feature type="transmembrane region" description="Helical" evidence="1">
    <location>
        <begin position="220"/>
        <end position="240"/>
    </location>
</feature>
<protein>
    <submittedName>
        <fullName evidence="3">Protein YIP</fullName>
    </submittedName>
</protein>
<feature type="transmembrane region" description="Helical" evidence="1">
    <location>
        <begin position="104"/>
        <end position="124"/>
    </location>
</feature>
<proteinExistence type="predicted"/>
<evidence type="ECO:0000313" key="2">
    <source>
        <dbReference type="Proteomes" id="UP000887565"/>
    </source>
</evidence>
<keyword evidence="2" id="KW-1185">Reference proteome</keyword>
<feature type="transmembrane region" description="Helical" evidence="1">
    <location>
        <begin position="81"/>
        <end position="98"/>
    </location>
</feature>
<feature type="transmembrane region" description="Helical" evidence="1">
    <location>
        <begin position="144"/>
        <end position="161"/>
    </location>
</feature>
<evidence type="ECO:0000313" key="3">
    <source>
        <dbReference type="WBParaSite" id="nRc.2.0.1.t11999-RA"/>
    </source>
</evidence>
<sequence>MTEIGVVADEYFQQLQDLVHSCGNFIDRLPQRLSNAKDTVLDAKGIATRWLTDFWRDFSDNVFDISPMGTSYEAYKVIMEIYLWVSLCIMVASFGYFLGSTLLASMLASIFNTNYAVLISFVLYPNHGFYTLRKLGMGLESRALFVLHYAFFGSMMMGYALRNYQLDFMPPPAFVHPLVIALLTIYVGPLMGHFSRLALFAVVFTSSTLVYVFLESSTRNASATYNIWAAILTLVAVVDLQM</sequence>
<dbReference type="Proteomes" id="UP000887565">
    <property type="component" value="Unplaced"/>
</dbReference>
<keyword evidence="1" id="KW-1133">Transmembrane helix</keyword>
<organism evidence="2 3">
    <name type="scientific">Romanomermis culicivorax</name>
    <name type="common">Nematode worm</name>
    <dbReference type="NCBI Taxonomy" id="13658"/>
    <lineage>
        <taxon>Eukaryota</taxon>
        <taxon>Metazoa</taxon>
        <taxon>Ecdysozoa</taxon>
        <taxon>Nematoda</taxon>
        <taxon>Enoplea</taxon>
        <taxon>Dorylaimia</taxon>
        <taxon>Mermithida</taxon>
        <taxon>Mermithoidea</taxon>
        <taxon>Mermithidae</taxon>
        <taxon>Romanomermis</taxon>
    </lineage>
</organism>
<dbReference type="Pfam" id="PF05884">
    <property type="entry name" value="ZYG-11_interact"/>
    <property type="match status" value="1"/>
</dbReference>
<dbReference type="WBParaSite" id="nRc.2.0.1.t11999-RA">
    <property type="protein sequence ID" value="nRc.2.0.1.t11999-RA"/>
    <property type="gene ID" value="nRc.2.0.1.g11999"/>
</dbReference>
<dbReference type="InterPro" id="IPR008574">
    <property type="entry name" value="Nematodes_ZYG-11_interact"/>
</dbReference>